<sequence length="68" mass="7501">MSDLSGRTTAVIRASLGLGRGIRAEVILQDLASGRLALTDEAFQQLPNWRTAVYLRDILMQRGRNCSP</sequence>
<organism evidence="1 2">
    <name type="scientific">Pseudarthrobacter psychrotolerans</name>
    <dbReference type="NCBI Taxonomy" id="2697569"/>
    <lineage>
        <taxon>Bacteria</taxon>
        <taxon>Bacillati</taxon>
        <taxon>Actinomycetota</taxon>
        <taxon>Actinomycetes</taxon>
        <taxon>Micrococcales</taxon>
        <taxon>Micrococcaceae</taxon>
        <taxon>Pseudarthrobacter</taxon>
    </lineage>
</organism>
<evidence type="ECO:0000313" key="1">
    <source>
        <dbReference type="EMBL" id="QHK21237.1"/>
    </source>
</evidence>
<protein>
    <submittedName>
        <fullName evidence="1">Uncharacterized protein</fullName>
    </submittedName>
</protein>
<gene>
    <name evidence="1" type="ORF">GU243_17685</name>
</gene>
<proteinExistence type="predicted"/>
<keyword evidence="2" id="KW-1185">Reference proteome</keyword>
<accession>A0A6P1NR47</accession>
<dbReference type="KEGG" id="psey:GU243_17685"/>
<dbReference type="AlphaFoldDB" id="A0A6P1NR47"/>
<name>A0A6P1NR47_9MICC</name>
<evidence type="ECO:0000313" key="2">
    <source>
        <dbReference type="Proteomes" id="UP000464186"/>
    </source>
</evidence>
<dbReference type="Proteomes" id="UP000464186">
    <property type="component" value="Chromosome"/>
</dbReference>
<dbReference type="EMBL" id="CP047898">
    <property type="protein sequence ID" value="QHK21237.1"/>
    <property type="molecule type" value="Genomic_DNA"/>
</dbReference>
<reference evidence="1 2" key="1">
    <citation type="submission" date="2020-01" db="EMBL/GenBank/DDBJ databases">
        <title>Pseudarthrobacter psychrotolerans sp. nov., isolated from antarctic soil.</title>
        <authorList>
            <person name="Shin Y."/>
            <person name="Park W."/>
        </authorList>
    </citation>
    <scope>NUCLEOTIDE SEQUENCE [LARGE SCALE GENOMIC DNA]</scope>
    <source>
        <strain evidence="1 2">YJ56</strain>
    </source>
</reference>